<reference evidence="2" key="1">
    <citation type="submission" date="2021-01" db="EMBL/GenBank/DDBJ databases">
        <title>Whole genome shotgun sequence of Virgisporangium aurantiacum NBRC 16421.</title>
        <authorList>
            <person name="Komaki H."/>
            <person name="Tamura T."/>
        </authorList>
    </citation>
    <scope>NUCLEOTIDE SEQUENCE</scope>
    <source>
        <strain evidence="2">NBRC 16421</strain>
    </source>
</reference>
<protein>
    <recommendedName>
        <fullName evidence="1">DUF397 domain-containing protein</fullName>
    </recommendedName>
</protein>
<accession>A0A8J3Z9Q9</accession>
<gene>
    <name evidence="2" type="ORF">Vau01_075000</name>
</gene>
<feature type="domain" description="DUF397" evidence="1">
    <location>
        <begin position="8"/>
        <end position="63"/>
    </location>
</feature>
<keyword evidence="3" id="KW-1185">Reference proteome</keyword>
<dbReference type="AlphaFoldDB" id="A0A8J3Z9Q9"/>
<comment type="caution">
    <text evidence="2">The sequence shown here is derived from an EMBL/GenBank/DDBJ whole genome shotgun (WGS) entry which is preliminary data.</text>
</comment>
<organism evidence="2 3">
    <name type="scientific">Virgisporangium aurantiacum</name>
    <dbReference type="NCBI Taxonomy" id="175570"/>
    <lineage>
        <taxon>Bacteria</taxon>
        <taxon>Bacillati</taxon>
        <taxon>Actinomycetota</taxon>
        <taxon>Actinomycetes</taxon>
        <taxon>Micromonosporales</taxon>
        <taxon>Micromonosporaceae</taxon>
        <taxon>Virgisporangium</taxon>
    </lineage>
</organism>
<evidence type="ECO:0000259" key="1">
    <source>
        <dbReference type="Pfam" id="PF04149"/>
    </source>
</evidence>
<dbReference type="Pfam" id="PF04149">
    <property type="entry name" value="DUF397"/>
    <property type="match status" value="1"/>
</dbReference>
<proteinExistence type="predicted"/>
<sequence length="70" mass="7844">MCEKRQVAWQRSTRCGTNACVEVATVSASSTPEEIRVRDSKDPLSPELAFDATAWRTFIEGVKNGDLDRR</sequence>
<name>A0A8J3Z9Q9_9ACTN</name>
<evidence type="ECO:0000313" key="3">
    <source>
        <dbReference type="Proteomes" id="UP000612585"/>
    </source>
</evidence>
<dbReference type="EMBL" id="BOPG01000049">
    <property type="protein sequence ID" value="GIJ59984.1"/>
    <property type="molecule type" value="Genomic_DNA"/>
</dbReference>
<dbReference type="Proteomes" id="UP000612585">
    <property type="component" value="Unassembled WGS sequence"/>
</dbReference>
<dbReference type="InterPro" id="IPR007278">
    <property type="entry name" value="DUF397"/>
</dbReference>
<evidence type="ECO:0000313" key="2">
    <source>
        <dbReference type="EMBL" id="GIJ59984.1"/>
    </source>
</evidence>